<protein>
    <recommendedName>
        <fullName evidence="4">C2 domain-containing protein</fullName>
    </recommendedName>
</protein>
<dbReference type="InterPro" id="IPR035892">
    <property type="entry name" value="C2_domain_sf"/>
</dbReference>
<dbReference type="EMBL" id="JAIPUX010000439">
    <property type="protein sequence ID" value="KAH0629943.1"/>
    <property type="molecule type" value="Genomic_DNA"/>
</dbReference>
<feature type="region of interest" description="Disordered" evidence="3">
    <location>
        <begin position="199"/>
        <end position="233"/>
    </location>
</feature>
<dbReference type="PANTHER" id="PTHR15746">
    <property type="entry name" value="RAB11-RELATED"/>
    <property type="match status" value="1"/>
</dbReference>
<dbReference type="Gene3D" id="2.60.40.150">
    <property type="entry name" value="C2 domain"/>
    <property type="match status" value="1"/>
</dbReference>
<feature type="domain" description="C2" evidence="4">
    <location>
        <begin position="17"/>
        <end position="141"/>
    </location>
</feature>
<comment type="subcellular location">
    <subcellularLocation>
        <location evidence="1">Recycling endosome</location>
    </subcellularLocation>
</comment>
<keyword evidence="2" id="KW-0967">Endosome</keyword>
<dbReference type="PROSITE" id="PS50004">
    <property type="entry name" value="C2"/>
    <property type="match status" value="1"/>
</dbReference>
<evidence type="ECO:0000256" key="3">
    <source>
        <dbReference type="SAM" id="MobiDB-lite"/>
    </source>
</evidence>
<proteinExistence type="predicted"/>
<keyword evidence="6" id="KW-1185">Reference proteome</keyword>
<feature type="compositionally biased region" description="Low complexity" evidence="3">
    <location>
        <begin position="204"/>
        <end position="226"/>
    </location>
</feature>
<evidence type="ECO:0000259" key="4">
    <source>
        <dbReference type="PROSITE" id="PS50004"/>
    </source>
</evidence>
<dbReference type="InterPro" id="IPR000008">
    <property type="entry name" value="C2_dom"/>
</dbReference>
<dbReference type="Pfam" id="PF00168">
    <property type="entry name" value="C2"/>
    <property type="match status" value="1"/>
</dbReference>
<dbReference type="PANTHER" id="PTHR15746:SF23">
    <property type="entry name" value="RAB11 INTERACTING PROTEIN, ISOFORM A"/>
    <property type="match status" value="1"/>
</dbReference>
<evidence type="ECO:0000313" key="6">
    <source>
        <dbReference type="Proteomes" id="UP000826234"/>
    </source>
</evidence>
<gene>
    <name evidence="5" type="ORF">JD844_012437</name>
</gene>
<dbReference type="Proteomes" id="UP000826234">
    <property type="component" value="Unassembled WGS sequence"/>
</dbReference>
<organism evidence="5 6">
    <name type="scientific">Phrynosoma platyrhinos</name>
    <name type="common">Desert horned lizard</name>
    <dbReference type="NCBI Taxonomy" id="52577"/>
    <lineage>
        <taxon>Eukaryota</taxon>
        <taxon>Metazoa</taxon>
        <taxon>Chordata</taxon>
        <taxon>Craniata</taxon>
        <taxon>Vertebrata</taxon>
        <taxon>Euteleostomi</taxon>
        <taxon>Lepidosauria</taxon>
        <taxon>Squamata</taxon>
        <taxon>Bifurcata</taxon>
        <taxon>Unidentata</taxon>
        <taxon>Episquamata</taxon>
        <taxon>Toxicofera</taxon>
        <taxon>Iguania</taxon>
        <taxon>Phrynosomatidae</taxon>
        <taxon>Phrynosomatinae</taxon>
        <taxon>Phrynosoma</taxon>
    </lineage>
</organism>
<sequence length="399" mass="44404">MGTGAGLMLAPPTRLSPVEGPALKEDSEKEHAWHPTHLHLIVLRACCLRPKSATGTSNPYVVIQLQKQRFRTSVAPHNLSPEWHEECTLQLPAVLDDSEEHGLVLTVMHNSLHHFNQFLGRVCLPLAQLFLDKTKRKNEWFVLQSRPGRKEKTRGKLQLDIQFLQISSPVSETAINSRGPRALFSRFCGSKKGKRYKVYKETPSQSSSLANDDSSSSSVNTELEASVVKSGPRSGSTLHMVADNHNFVTLLALPYPIAISFGKKPTSKTQLQKLISCNYKELSSDAMNTNQSEHPSSLEQFSSIFSQQPKKKSKPLKEERSPEAAGISMEAWQASLPPLHVAGPSHIPSRAQTLQPSTMSLQQTTSSSTISSVPGHLRRCRMRLHRSYQFCRRCFGFSS</sequence>
<evidence type="ECO:0000313" key="5">
    <source>
        <dbReference type="EMBL" id="KAH0629943.1"/>
    </source>
</evidence>
<dbReference type="SUPFAM" id="SSF49562">
    <property type="entry name" value="C2 domain (Calcium/lipid-binding domain, CaLB)"/>
    <property type="match status" value="1"/>
</dbReference>
<reference evidence="5 6" key="1">
    <citation type="journal article" date="2022" name="Gigascience">
        <title>A chromosome-level genome assembly and annotation of the desert horned lizard, Phrynosoma platyrhinos, provides insight into chromosomal rearrangements among reptiles.</title>
        <authorList>
            <person name="Koochekian N."/>
            <person name="Ascanio A."/>
            <person name="Farleigh K."/>
            <person name="Card D.C."/>
            <person name="Schield D.R."/>
            <person name="Castoe T.A."/>
            <person name="Jezkova T."/>
        </authorList>
    </citation>
    <scope>NUCLEOTIDE SEQUENCE [LARGE SCALE GENOMIC DNA]</scope>
    <source>
        <strain evidence="5">NK-2021</strain>
    </source>
</reference>
<name>A0ABQ7TJU2_PHRPL</name>
<dbReference type="InterPro" id="IPR037789">
    <property type="entry name" value="FIP_classI"/>
</dbReference>
<dbReference type="SMART" id="SM00239">
    <property type="entry name" value="C2"/>
    <property type="match status" value="1"/>
</dbReference>
<evidence type="ECO:0000256" key="1">
    <source>
        <dbReference type="ARBA" id="ARBA00004172"/>
    </source>
</evidence>
<evidence type="ECO:0000256" key="2">
    <source>
        <dbReference type="ARBA" id="ARBA00022753"/>
    </source>
</evidence>
<accession>A0ABQ7TJU2</accession>
<feature type="region of interest" description="Disordered" evidence="3">
    <location>
        <begin position="305"/>
        <end position="324"/>
    </location>
</feature>
<comment type="caution">
    <text evidence="5">The sequence shown here is derived from an EMBL/GenBank/DDBJ whole genome shotgun (WGS) entry which is preliminary data.</text>
</comment>